<dbReference type="PROSITE" id="PS50096">
    <property type="entry name" value="IQ"/>
    <property type="match status" value="1"/>
</dbReference>
<keyword evidence="10" id="KW-0406">Ion transport</keyword>
<keyword evidence="6" id="KW-0106">Calcium</keyword>
<evidence type="ECO:0000313" key="17">
    <source>
        <dbReference type="Proteomes" id="UP000241890"/>
    </source>
</evidence>
<evidence type="ECO:0000256" key="12">
    <source>
        <dbReference type="ARBA" id="ARBA00023303"/>
    </source>
</evidence>
<evidence type="ECO:0000256" key="10">
    <source>
        <dbReference type="ARBA" id="ARBA00023065"/>
    </source>
</evidence>
<evidence type="ECO:0000313" key="16">
    <source>
        <dbReference type="EMBL" id="GBG25239.1"/>
    </source>
</evidence>
<evidence type="ECO:0000256" key="1">
    <source>
        <dbReference type="ARBA" id="ARBA00004141"/>
    </source>
</evidence>
<keyword evidence="9 14" id="KW-1133">Transmembrane helix</keyword>
<dbReference type="InterPro" id="IPR028325">
    <property type="entry name" value="VG_K_chnl"/>
</dbReference>
<dbReference type="Proteomes" id="UP000241890">
    <property type="component" value="Unassembled WGS sequence"/>
</dbReference>
<keyword evidence="11 14" id="KW-0472">Membrane</keyword>
<keyword evidence="17" id="KW-1185">Reference proteome</keyword>
<gene>
    <name evidence="16" type="ORF">FCC1311_014562</name>
</gene>
<dbReference type="InterPro" id="IPR018247">
    <property type="entry name" value="EF_Hand_1_Ca_BS"/>
</dbReference>
<dbReference type="SUPFAM" id="SSF81324">
    <property type="entry name" value="Voltage-gated potassium channels"/>
    <property type="match status" value="1"/>
</dbReference>
<comment type="caution">
    <text evidence="16">The sequence shown here is derived from an EMBL/GenBank/DDBJ whole genome shotgun (WGS) entry which is preliminary data.</text>
</comment>
<dbReference type="GO" id="GO:0001508">
    <property type="term" value="P:action potential"/>
    <property type="evidence" value="ECO:0007669"/>
    <property type="project" value="TreeGrafter"/>
</dbReference>
<dbReference type="InterPro" id="IPR005821">
    <property type="entry name" value="Ion_trans_dom"/>
</dbReference>
<dbReference type="GO" id="GO:0005249">
    <property type="term" value="F:voltage-gated potassium channel activity"/>
    <property type="evidence" value="ECO:0007669"/>
    <property type="project" value="InterPro"/>
</dbReference>
<dbReference type="InterPro" id="IPR027359">
    <property type="entry name" value="Volt_channel_dom_sf"/>
</dbReference>
<evidence type="ECO:0000256" key="6">
    <source>
        <dbReference type="ARBA" id="ARBA00022837"/>
    </source>
</evidence>
<dbReference type="PROSITE" id="PS00018">
    <property type="entry name" value="EF_HAND_1"/>
    <property type="match status" value="1"/>
</dbReference>
<dbReference type="PANTHER" id="PTHR11537:SF254">
    <property type="entry name" value="POTASSIUM VOLTAGE-GATED CHANNEL PROTEIN SHAB"/>
    <property type="match status" value="1"/>
</dbReference>
<feature type="domain" description="EF-hand" evidence="15">
    <location>
        <begin position="51"/>
        <end position="86"/>
    </location>
</feature>
<sequence>MPPLVDRNRQPTRARVRLRQRLEEDAWVRGSIAFKQAPIDIDRTLAHIDQHTKSTFSRLFAKADHDKTGSVTVEEIFSLRQVLGIETESIIEMEDWVALVDVERDGEIQEKEFVVFMHLARQGGSLENVFFHKNRGPRRKLKLSCAQTREVLIATLEDPGSSPAAGALSVANILLVLASVTSYCMETVPHVATWDGAQRAFRIVELVSVSCFTVELLLRFLCSRERLRFMRTPLNIIDLAAILPFYLDLVLADRIGSPQALRVARLMRVARVFKLSRYMGWMRLYVNAFTNAIFPLSLGFLAACVHVIIIAGLIFFAERGVFDGTAYVDAQGVRRDFQSLFDGMYWSVITMTTVGYGDVTPESTLGRIVGVAALIIGVLILALPVSIFTTHFEVEYVELVKLRKRHQQRAREKQRKRALPALSAMPSEGFLGTRVQNSARVVIKGSAPKTGQAEDSSSLKALMREDLEPANALVEGLRALDDQGISSLRERSQLREAILQRQLQRVIDSRREKLWHDVRMLERKFREELVSGMLGRYSSWFVRSDEELEADILQAVLRIQRVVRGGLARLVYSSKLVAFKEQAHRHLQQDMKSSEPRVAAQTAEGGTRAPQM</sequence>
<evidence type="ECO:0000256" key="11">
    <source>
        <dbReference type="ARBA" id="ARBA00023136"/>
    </source>
</evidence>
<evidence type="ECO:0000256" key="14">
    <source>
        <dbReference type="SAM" id="Phobius"/>
    </source>
</evidence>
<evidence type="ECO:0000256" key="7">
    <source>
        <dbReference type="ARBA" id="ARBA00022882"/>
    </source>
</evidence>
<dbReference type="SUPFAM" id="SSF47473">
    <property type="entry name" value="EF-hand"/>
    <property type="match status" value="1"/>
</dbReference>
<keyword evidence="2" id="KW-0813">Transport</keyword>
<dbReference type="AlphaFoldDB" id="A0A2R5G4J9"/>
<evidence type="ECO:0000256" key="3">
    <source>
        <dbReference type="ARBA" id="ARBA00022538"/>
    </source>
</evidence>
<organism evidence="16 17">
    <name type="scientific">Hondaea fermentalgiana</name>
    <dbReference type="NCBI Taxonomy" id="2315210"/>
    <lineage>
        <taxon>Eukaryota</taxon>
        <taxon>Sar</taxon>
        <taxon>Stramenopiles</taxon>
        <taxon>Bigyra</taxon>
        <taxon>Labyrinthulomycetes</taxon>
        <taxon>Thraustochytrida</taxon>
        <taxon>Thraustochytriidae</taxon>
        <taxon>Hondaea</taxon>
    </lineage>
</organism>
<keyword evidence="4 14" id="KW-0812">Transmembrane</keyword>
<dbReference type="Gene3D" id="1.10.287.70">
    <property type="match status" value="1"/>
</dbReference>
<dbReference type="OrthoDB" id="415460at2759"/>
<dbReference type="CDD" id="cd00051">
    <property type="entry name" value="EFh"/>
    <property type="match status" value="1"/>
</dbReference>
<name>A0A2R5G4J9_9STRA</name>
<evidence type="ECO:0000256" key="5">
    <source>
        <dbReference type="ARBA" id="ARBA00022826"/>
    </source>
</evidence>
<feature type="region of interest" description="Disordered" evidence="13">
    <location>
        <begin position="587"/>
        <end position="612"/>
    </location>
</feature>
<feature type="transmembrane region" description="Helical" evidence="14">
    <location>
        <begin position="368"/>
        <end position="388"/>
    </location>
</feature>
<keyword evidence="8" id="KW-0630">Potassium</keyword>
<keyword evidence="5" id="KW-0631">Potassium channel</keyword>
<evidence type="ECO:0000256" key="4">
    <source>
        <dbReference type="ARBA" id="ARBA00022692"/>
    </source>
</evidence>
<evidence type="ECO:0000259" key="15">
    <source>
        <dbReference type="PROSITE" id="PS50222"/>
    </source>
</evidence>
<evidence type="ECO:0000256" key="8">
    <source>
        <dbReference type="ARBA" id="ARBA00022958"/>
    </source>
</evidence>
<dbReference type="InterPro" id="IPR011992">
    <property type="entry name" value="EF-hand-dom_pair"/>
</dbReference>
<accession>A0A2R5G4J9</accession>
<evidence type="ECO:0000256" key="9">
    <source>
        <dbReference type="ARBA" id="ARBA00022989"/>
    </source>
</evidence>
<comment type="subcellular location">
    <subcellularLocation>
        <location evidence="1">Membrane</location>
        <topology evidence="1">Multi-pass membrane protein</topology>
    </subcellularLocation>
</comment>
<proteinExistence type="predicted"/>
<dbReference type="Pfam" id="PF00520">
    <property type="entry name" value="Ion_trans"/>
    <property type="match status" value="1"/>
</dbReference>
<feature type="transmembrane region" description="Helical" evidence="14">
    <location>
        <begin position="284"/>
        <end position="317"/>
    </location>
</feature>
<dbReference type="InParanoid" id="A0A2R5G4J9"/>
<keyword evidence="12" id="KW-0407">Ion channel</keyword>
<dbReference type="PROSITE" id="PS50222">
    <property type="entry name" value="EF_HAND_2"/>
    <property type="match status" value="2"/>
</dbReference>
<dbReference type="InterPro" id="IPR002048">
    <property type="entry name" value="EF_hand_dom"/>
</dbReference>
<keyword evidence="3" id="KW-0633">Potassium transport</keyword>
<evidence type="ECO:0000256" key="13">
    <source>
        <dbReference type="SAM" id="MobiDB-lite"/>
    </source>
</evidence>
<evidence type="ECO:0000256" key="2">
    <source>
        <dbReference type="ARBA" id="ARBA00022448"/>
    </source>
</evidence>
<dbReference type="GO" id="GO:0005509">
    <property type="term" value="F:calcium ion binding"/>
    <property type="evidence" value="ECO:0007669"/>
    <property type="project" value="InterPro"/>
</dbReference>
<dbReference type="EMBL" id="BEYU01000012">
    <property type="protein sequence ID" value="GBG25239.1"/>
    <property type="molecule type" value="Genomic_DNA"/>
</dbReference>
<dbReference type="Gene3D" id="1.20.120.350">
    <property type="entry name" value="Voltage-gated potassium channels. Chain C"/>
    <property type="match status" value="1"/>
</dbReference>
<feature type="domain" description="EF-hand" evidence="15">
    <location>
        <begin position="88"/>
        <end position="123"/>
    </location>
</feature>
<dbReference type="PRINTS" id="PR00169">
    <property type="entry name" value="KCHANNEL"/>
</dbReference>
<dbReference type="GO" id="GO:0008076">
    <property type="term" value="C:voltage-gated potassium channel complex"/>
    <property type="evidence" value="ECO:0007669"/>
    <property type="project" value="InterPro"/>
</dbReference>
<protein>
    <submittedName>
        <fullName evidence="16">Potassium voltage-gated channel protein Shaw</fullName>
    </submittedName>
</protein>
<keyword evidence="7" id="KW-0851">Voltage-gated channel</keyword>
<reference evidence="16 17" key="1">
    <citation type="submission" date="2017-12" db="EMBL/GenBank/DDBJ databases">
        <title>Sequencing, de novo assembly and annotation of complete genome of a new Thraustochytrid species, strain FCC1311.</title>
        <authorList>
            <person name="Sedici K."/>
            <person name="Godart F."/>
            <person name="Aiese Cigliano R."/>
            <person name="Sanseverino W."/>
            <person name="Barakat M."/>
            <person name="Ortet P."/>
            <person name="Marechal E."/>
            <person name="Cagnac O."/>
            <person name="Amato A."/>
        </authorList>
    </citation>
    <scope>NUCLEOTIDE SEQUENCE [LARGE SCALE GENOMIC DNA]</scope>
</reference>
<dbReference type="PANTHER" id="PTHR11537">
    <property type="entry name" value="VOLTAGE-GATED POTASSIUM CHANNEL"/>
    <property type="match status" value="1"/>
</dbReference>
<dbReference type="Gene3D" id="1.10.238.10">
    <property type="entry name" value="EF-hand"/>
    <property type="match status" value="1"/>
</dbReference>